<dbReference type="InterPro" id="IPR010129">
    <property type="entry name" value="T1SS_HlyD"/>
</dbReference>
<sequence length="481" mass="52075">MSTASLSTARKRPTPRRSDQEFLPAALEILETPASPARLALLLLICGFLASALAWSYFSRIDIFAVAAGKIRPIGQIKTIEPLETGRIRAIRVDNGAHVKAGDILVELDTVETEADVGNIAASLAAYQAEALRRRAAIETAEKNIVDIAPAIPWPETIPANVRAREEQVLRDDLASLRAELNSLAAKKAVKTAERDRLIATTTSQATLIETLQSRVDMRNTLMEKNAGTRTNLFDALQALQSEKSALAANNGWLEQAKAEMVTFTVEATKIRDAFISDNSQKKANAERQADDLSHRLIKAKASLEHKTLTSPIDGTVQSVSVTTIGQVVTTGQELMRVVPANATLEIEAYVENKDIAFVHKGQEAIVKVEAFPFTRYGTISGLVTHVAADSIPAPEAQRAEGDPTQAIRQQDMFAGASRVQALVYPVTLTPSTTFIAADGNKVPLGAGMTVSVEIKTGSRRVLEYLFSPLVEVSSQAMRER</sequence>
<evidence type="ECO:0000256" key="5">
    <source>
        <dbReference type="ARBA" id="ARBA00022519"/>
    </source>
</evidence>
<feature type="transmembrane region" description="Helical" evidence="9">
    <location>
        <begin position="39"/>
        <end position="58"/>
    </location>
</feature>
<dbReference type="SUPFAM" id="SSF111369">
    <property type="entry name" value="HlyD-like secretion proteins"/>
    <property type="match status" value="1"/>
</dbReference>
<keyword evidence="14" id="KW-1185">Reference proteome</keyword>
<evidence type="ECO:0000313" key="13">
    <source>
        <dbReference type="EMBL" id="MEW9304673.1"/>
    </source>
</evidence>
<feature type="domain" description="AprE-like beta-barrel" evidence="12">
    <location>
        <begin position="345"/>
        <end position="398"/>
    </location>
</feature>
<evidence type="ECO:0000259" key="12">
    <source>
        <dbReference type="Pfam" id="PF26002"/>
    </source>
</evidence>
<keyword evidence="3 9" id="KW-0813">Transport</keyword>
<dbReference type="EMBL" id="JBFNQD010000001">
    <property type="protein sequence ID" value="MEW9304673.1"/>
    <property type="molecule type" value="Genomic_DNA"/>
</dbReference>
<proteinExistence type="inferred from homology"/>
<comment type="caution">
    <text evidence="13">The sequence shown here is derived from an EMBL/GenBank/DDBJ whole genome shotgun (WGS) entry which is preliminary data.</text>
</comment>
<keyword evidence="10" id="KW-0175">Coiled coil</keyword>
<keyword evidence="8 9" id="KW-0472">Membrane</keyword>
<dbReference type="Pfam" id="PF25917">
    <property type="entry name" value="BSH_RND"/>
    <property type="match status" value="1"/>
</dbReference>
<keyword evidence="5 9" id="KW-0997">Cell inner membrane</keyword>
<dbReference type="RefSeq" id="WP_367622992.1">
    <property type="nucleotide sequence ID" value="NZ_JBFNQD010000001.1"/>
</dbReference>
<dbReference type="NCBIfam" id="TIGR01843">
    <property type="entry name" value="type_I_hlyD"/>
    <property type="match status" value="1"/>
</dbReference>
<comment type="similarity">
    <text evidence="2 9">Belongs to the membrane fusion protein (MFP) (TC 8.A.1) family.</text>
</comment>
<dbReference type="InterPro" id="IPR058982">
    <property type="entry name" value="Beta-barrel_AprE"/>
</dbReference>
<comment type="subcellular location">
    <subcellularLocation>
        <location evidence="1 9">Cell inner membrane</location>
        <topology evidence="1 9">Single-pass membrane protein</topology>
    </subcellularLocation>
</comment>
<dbReference type="PANTHER" id="PTHR30386">
    <property type="entry name" value="MEMBRANE FUSION SUBUNIT OF EMRAB-TOLC MULTIDRUG EFFLUX PUMP"/>
    <property type="match status" value="1"/>
</dbReference>
<dbReference type="Gene3D" id="2.40.50.100">
    <property type="match status" value="2"/>
</dbReference>
<evidence type="ECO:0000256" key="9">
    <source>
        <dbReference type="RuleBase" id="RU365093"/>
    </source>
</evidence>
<evidence type="ECO:0000256" key="3">
    <source>
        <dbReference type="ARBA" id="ARBA00022448"/>
    </source>
</evidence>
<evidence type="ECO:0000256" key="10">
    <source>
        <dbReference type="SAM" id="Coils"/>
    </source>
</evidence>
<evidence type="ECO:0000256" key="1">
    <source>
        <dbReference type="ARBA" id="ARBA00004377"/>
    </source>
</evidence>
<feature type="domain" description="Multidrug resistance protein MdtA-like barrel-sandwich hybrid" evidence="11">
    <location>
        <begin position="80"/>
        <end position="339"/>
    </location>
</feature>
<dbReference type="InterPro" id="IPR058625">
    <property type="entry name" value="MdtA-like_BSH"/>
</dbReference>
<organism evidence="13 14">
    <name type="scientific">Labrys neptuniae</name>
    <dbReference type="NCBI Taxonomy" id="376174"/>
    <lineage>
        <taxon>Bacteria</taxon>
        <taxon>Pseudomonadati</taxon>
        <taxon>Pseudomonadota</taxon>
        <taxon>Alphaproteobacteria</taxon>
        <taxon>Hyphomicrobiales</taxon>
        <taxon>Xanthobacteraceae</taxon>
        <taxon>Labrys</taxon>
    </lineage>
</organism>
<dbReference type="InterPro" id="IPR050739">
    <property type="entry name" value="MFP"/>
</dbReference>
<evidence type="ECO:0000313" key="14">
    <source>
        <dbReference type="Proteomes" id="UP001555786"/>
    </source>
</evidence>
<dbReference type="Pfam" id="PF26002">
    <property type="entry name" value="Beta-barrel_AprE"/>
    <property type="match status" value="1"/>
</dbReference>
<dbReference type="PROSITE" id="PS00543">
    <property type="entry name" value="HLYD_FAMILY"/>
    <property type="match status" value="1"/>
</dbReference>
<dbReference type="Proteomes" id="UP001555786">
    <property type="component" value="Unassembled WGS sequence"/>
</dbReference>
<name>A0ABV3PHG7_9HYPH</name>
<dbReference type="Gene3D" id="2.40.30.170">
    <property type="match status" value="1"/>
</dbReference>
<feature type="coiled-coil region" evidence="10">
    <location>
        <begin position="167"/>
        <end position="194"/>
    </location>
</feature>
<reference evidence="13 14" key="1">
    <citation type="submission" date="2024-07" db="EMBL/GenBank/DDBJ databases">
        <title>Description of Labrys sedimenti sp. nov., isolated from a diclofenac-degrading enrichment culture.</title>
        <authorList>
            <person name="Tancsics A."/>
            <person name="Csepanyi A."/>
        </authorList>
    </citation>
    <scope>NUCLEOTIDE SEQUENCE [LARGE SCALE GENOMIC DNA]</scope>
    <source>
        <strain evidence="13 14">LMG 23578</strain>
    </source>
</reference>
<evidence type="ECO:0000256" key="6">
    <source>
        <dbReference type="ARBA" id="ARBA00022692"/>
    </source>
</evidence>
<dbReference type="InterPro" id="IPR006144">
    <property type="entry name" value="Secretion_HlyD_CS"/>
</dbReference>
<evidence type="ECO:0000259" key="11">
    <source>
        <dbReference type="Pfam" id="PF25917"/>
    </source>
</evidence>
<evidence type="ECO:0000256" key="4">
    <source>
        <dbReference type="ARBA" id="ARBA00022475"/>
    </source>
</evidence>
<evidence type="ECO:0000256" key="2">
    <source>
        <dbReference type="ARBA" id="ARBA00009477"/>
    </source>
</evidence>
<dbReference type="PRINTS" id="PR01490">
    <property type="entry name" value="RTXTOXIND"/>
</dbReference>
<protein>
    <recommendedName>
        <fullName evidence="9">Membrane fusion protein (MFP) family protein</fullName>
    </recommendedName>
</protein>
<keyword evidence="7 9" id="KW-1133">Transmembrane helix</keyword>
<feature type="coiled-coil region" evidence="10">
    <location>
        <begin position="276"/>
        <end position="303"/>
    </location>
</feature>
<evidence type="ECO:0000256" key="8">
    <source>
        <dbReference type="ARBA" id="ARBA00023136"/>
    </source>
</evidence>
<gene>
    <name evidence="13" type="ORF">ABXS05_03940</name>
</gene>
<accession>A0ABV3PHG7</accession>
<keyword evidence="4 9" id="KW-1003">Cell membrane</keyword>
<dbReference type="PANTHER" id="PTHR30386:SF27">
    <property type="entry name" value="MEMBRANE FUSION PROTEIN (MFP) FAMILY PROTEIN"/>
    <property type="match status" value="1"/>
</dbReference>
<keyword evidence="6 9" id="KW-0812">Transmembrane</keyword>
<evidence type="ECO:0000256" key="7">
    <source>
        <dbReference type="ARBA" id="ARBA00022989"/>
    </source>
</evidence>